<evidence type="ECO:0000313" key="2">
    <source>
        <dbReference type="Proteomes" id="UP000467841"/>
    </source>
</evidence>
<dbReference type="AlphaFoldDB" id="A0A6D2HZV8"/>
<dbReference type="Proteomes" id="UP000467841">
    <property type="component" value="Unassembled WGS sequence"/>
</dbReference>
<organism evidence="1 2">
    <name type="scientific">Microthlaspi erraticum</name>
    <dbReference type="NCBI Taxonomy" id="1685480"/>
    <lineage>
        <taxon>Eukaryota</taxon>
        <taxon>Viridiplantae</taxon>
        <taxon>Streptophyta</taxon>
        <taxon>Embryophyta</taxon>
        <taxon>Tracheophyta</taxon>
        <taxon>Spermatophyta</taxon>
        <taxon>Magnoliopsida</taxon>
        <taxon>eudicotyledons</taxon>
        <taxon>Gunneridae</taxon>
        <taxon>Pentapetalae</taxon>
        <taxon>rosids</taxon>
        <taxon>malvids</taxon>
        <taxon>Brassicales</taxon>
        <taxon>Brassicaceae</taxon>
        <taxon>Coluteocarpeae</taxon>
        <taxon>Microthlaspi</taxon>
    </lineage>
</organism>
<keyword evidence="2" id="KW-1185">Reference proteome</keyword>
<dbReference type="EMBL" id="CACVBM020000643">
    <property type="protein sequence ID" value="CAA7021711.1"/>
    <property type="molecule type" value="Genomic_DNA"/>
</dbReference>
<gene>
    <name evidence="1" type="ORF">MERR_LOCUS8946</name>
</gene>
<sequence>MNALMSLSSPNGVASGGVKIVAAYCDSRSDSSSVAANDVRRDLLGLGLLRISTASSLDFDGATLLSPCFSA</sequence>
<comment type="caution">
    <text evidence="1">The sequence shown here is derived from an EMBL/GenBank/DDBJ whole genome shotgun (WGS) entry which is preliminary data.</text>
</comment>
<reference evidence="1" key="1">
    <citation type="submission" date="2020-01" db="EMBL/GenBank/DDBJ databases">
        <authorList>
            <person name="Mishra B."/>
        </authorList>
    </citation>
    <scope>NUCLEOTIDE SEQUENCE [LARGE SCALE GENOMIC DNA]</scope>
</reference>
<accession>A0A6D2HZV8</accession>
<protein>
    <submittedName>
        <fullName evidence="1">Uncharacterized protein</fullName>
    </submittedName>
</protein>
<proteinExistence type="predicted"/>
<name>A0A6D2HZV8_9BRAS</name>
<evidence type="ECO:0000313" key="1">
    <source>
        <dbReference type="EMBL" id="CAA7021711.1"/>
    </source>
</evidence>